<protein>
    <submittedName>
        <fullName evidence="1">Uncharacterized protein</fullName>
    </submittedName>
</protein>
<evidence type="ECO:0000313" key="1">
    <source>
        <dbReference type="EMBL" id="KAH3790551.1"/>
    </source>
</evidence>
<comment type="caution">
    <text evidence="1">The sequence shown here is derived from an EMBL/GenBank/DDBJ whole genome shotgun (WGS) entry which is preliminary data.</text>
</comment>
<organism evidence="1 2">
    <name type="scientific">Dreissena polymorpha</name>
    <name type="common">Zebra mussel</name>
    <name type="synonym">Mytilus polymorpha</name>
    <dbReference type="NCBI Taxonomy" id="45954"/>
    <lineage>
        <taxon>Eukaryota</taxon>
        <taxon>Metazoa</taxon>
        <taxon>Spiralia</taxon>
        <taxon>Lophotrochozoa</taxon>
        <taxon>Mollusca</taxon>
        <taxon>Bivalvia</taxon>
        <taxon>Autobranchia</taxon>
        <taxon>Heteroconchia</taxon>
        <taxon>Euheterodonta</taxon>
        <taxon>Imparidentia</taxon>
        <taxon>Neoheterodontei</taxon>
        <taxon>Myida</taxon>
        <taxon>Dreissenoidea</taxon>
        <taxon>Dreissenidae</taxon>
        <taxon>Dreissena</taxon>
    </lineage>
</organism>
<evidence type="ECO:0000313" key="2">
    <source>
        <dbReference type="Proteomes" id="UP000828390"/>
    </source>
</evidence>
<keyword evidence="2" id="KW-1185">Reference proteome</keyword>
<sequence>MKRQFREVNIDNFLNENENMNTKKKTESDMKLFNQFLLHKQDSRNVENIPAHELNNLICEFLLGFTKKIEVITSPQHCEASSAQLTAI</sequence>
<name>A0A9D4IW76_DREPO</name>
<gene>
    <name evidence="1" type="ORF">DPMN_168753</name>
</gene>
<dbReference type="EMBL" id="JAIWYP010000008">
    <property type="protein sequence ID" value="KAH3790551.1"/>
    <property type="molecule type" value="Genomic_DNA"/>
</dbReference>
<dbReference type="Proteomes" id="UP000828390">
    <property type="component" value="Unassembled WGS sequence"/>
</dbReference>
<reference evidence="1" key="2">
    <citation type="submission" date="2020-11" db="EMBL/GenBank/DDBJ databases">
        <authorList>
            <person name="McCartney M.A."/>
            <person name="Auch B."/>
            <person name="Kono T."/>
            <person name="Mallez S."/>
            <person name="Becker A."/>
            <person name="Gohl D.M."/>
            <person name="Silverstein K.A.T."/>
            <person name="Koren S."/>
            <person name="Bechman K.B."/>
            <person name="Herman A."/>
            <person name="Abrahante J.E."/>
            <person name="Garbe J."/>
        </authorList>
    </citation>
    <scope>NUCLEOTIDE SEQUENCE</scope>
    <source>
        <strain evidence="1">Duluth1</strain>
        <tissue evidence="1">Whole animal</tissue>
    </source>
</reference>
<proteinExistence type="predicted"/>
<accession>A0A9D4IW76</accession>
<dbReference type="AlphaFoldDB" id="A0A9D4IW76"/>
<reference evidence="1" key="1">
    <citation type="journal article" date="2019" name="bioRxiv">
        <title>The Genome of the Zebra Mussel, Dreissena polymorpha: A Resource for Invasive Species Research.</title>
        <authorList>
            <person name="McCartney M.A."/>
            <person name="Auch B."/>
            <person name="Kono T."/>
            <person name="Mallez S."/>
            <person name="Zhang Y."/>
            <person name="Obille A."/>
            <person name="Becker A."/>
            <person name="Abrahante J.E."/>
            <person name="Garbe J."/>
            <person name="Badalamenti J.P."/>
            <person name="Herman A."/>
            <person name="Mangelson H."/>
            <person name="Liachko I."/>
            <person name="Sullivan S."/>
            <person name="Sone E.D."/>
            <person name="Koren S."/>
            <person name="Silverstein K.A.T."/>
            <person name="Beckman K.B."/>
            <person name="Gohl D.M."/>
        </authorList>
    </citation>
    <scope>NUCLEOTIDE SEQUENCE</scope>
    <source>
        <strain evidence="1">Duluth1</strain>
        <tissue evidence="1">Whole animal</tissue>
    </source>
</reference>